<comment type="caution">
    <text evidence="2">The sequence shown here is derived from an EMBL/GenBank/DDBJ whole genome shotgun (WGS) entry which is preliminary data.</text>
</comment>
<dbReference type="Gene3D" id="2.120.10.30">
    <property type="entry name" value="TolB, C-terminal domain"/>
    <property type="match status" value="1"/>
</dbReference>
<dbReference type="SUPFAM" id="SSF82171">
    <property type="entry name" value="DPP6 N-terminal domain-like"/>
    <property type="match status" value="1"/>
</dbReference>
<dbReference type="InParanoid" id="D6TSS0"/>
<organism evidence="2 3">
    <name type="scientific">Ktedonobacter racemifer DSM 44963</name>
    <dbReference type="NCBI Taxonomy" id="485913"/>
    <lineage>
        <taxon>Bacteria</taxon>
        <taxon>Bacillati</taxon>
        <taxon>Chloroflexota</taxon>
        <taxon>Ktedonobacteria</taxon>
        <taxon>Ktedonobacterales</taxon>
        <taxon>Ktedonobacteraceae</taxon>
        <taxon>Ktedonobacter</taxon>
    </lineage>
</organism>
<evidence type="ECO:0008006" key="4">
    <source>
        <dbReference type="Google" id="ProtNLM"/>
    </source>
</evidence>
<keyword evidence="3" id="KW-1185">Reference proteome</keyword>
<dbReference type="PROSITE" id="PS51257">
    <property type="entry name" value="PROKAR_LIPOPROTEIN"/>
    <property type="match status" value="1"/>
</dbReference>
<dbReference type="Proteomes" id="UP000004508">
    <property type="component" value="Unassembled WGS sequence"/>
</dbReference>
<evidence type="ECO:0000256" key="1">
    <source>
        <dbReference type="SAM" id="SignalP"/>
    </source>
</evidence>
<reference evidence="2 3" key="1">
    <citation type="journal article" date="2011" name="Stand. Genomic Sci.">
        <title>Non-contiguous finished genome sequence and contextual data of the filamentous soil bacterium Ktedonobacter racemifer type strain (SOSP1-21).</title>
        <authorList>
            <person name="Chang Y.J."/>
            <person name="Land M."/>
            <person name="Hauser L."/>
            <person name="Chertkov O."/>
            <person name="Del Rio T.G."/>
            <person name="Nolan M."/>
            <person name="Copeland A."/>
            <person name="Tice H."/>
            <person name="Cheng J.F."/>
            <person name="Lucas S."/>
            <person name="Han C."/>
            <person name="Goodwin L."/>
            <person name="Pitluck S."/>
            <person name="Ivanova N."/>
            <person name="Ovchinikova G."/>
            <person name="Pati A."/>
            <person name="Chen A."/>
            <person name="Palaniappan K."/>
            <person name="Mavromatis K."/>
            <person name="Liolios K."/>
            <person name="Brettin T."/>
            <person name="Fiebig A."/>
            <person name="Rohde M."/>
            <person name="Abt B."/>
            <person name="Goker M."/>
            <person name="Detter J.C."/>
            <person name="Woyke T."/>
            <person name="Bristow J."/>
            <person name="Eisen J.A."/>
            <person name="Markowitz V."/>
            <person name="Hugenholtz P."/>
            <person name="Kyrpides N.C."/>
            <person name="Klenk H.P."/>
            <person name="Lapidus A."/>
        </authorList>
    </citation>
    <scope>NUCLEOTIDE SEQUENCE [LARGE SCALE GENOMIC DNA]</scope>
    <source>
        <strain evidence="3">DSM 44963</strain>
    </source>
</reference>
<feature type="chain" id="PRO_5003088370" description="WD40 domain protein beta Propeller" evidence="1">
    <location>
        <begin position="27"/>
        <end position="453"/>
    </location>
</feature>
<dbReference type="STRING" id="485913.Krac_4434"/>
<proteinExistence type="predicted"/>
<sequence length="453" mass="48792">MPIYRFHKRWWLIFLCCLVCVLSACGSTQSLNSTSSQVVRTHTVGPNHTTTPTTKPVLQTSCPATGTARAMVTEPLTLGDHPTIVYSTNQDTSSSGNAEPLMGALKRYDVTTGSKAVIVNVPGARIDNAQVSNDGQWILFTSASKSATTDQRGSMRDVKVQVVRVDGQDLQTLYCTTRSVTDLPYIKWSPDQQSIAMLKDESDNATPNPHETRLVQVLSTSTGQIQNVFTSTMAGQVIIGYSSWADNTHIYMYDAGENARLNIYLLDITGGANQHVGDLTTILKGQFKGMASDGSKLYVDYNGCDQYSCSPPSSVLSMSATGGTSQTIWHSTQYNVVEACPINDHQLLINISNVQQHPGPPDTSHNGIWILNDDGSLGQRLTTADQQSTNPISNCTSAKSHGSRAGDMYALAIRTQPGTSGQLIFGKTNGGTPTPFATYGDGLFADVVGWTTM</sequence>
<dbReference type="OrthoDB" id="164839at2"/>
<evidence type="ECO:0000313" key="2">
    <source>
        <dbReference type="EMBL" id="EFH83471.1"/>
    </source>
</evidence>
<dbReference type="AlphaFoldDB" id="D6TSS0"/>
<feature type="signal peptide" evidence="1">
    <location>
        <begin position="1"/>
        <end position="26"/>
    </location>
</feature>
<dbReference type="EMBL" id="ADVG01000003">
    <property type="protein sequence ID" value="EFH83471.1"/>
    <property type="molecule type" value="Genomic_DNA"/>
</dbReference>
<gene>
    <name evidence="2" type="ORF">Krac_4434</name>
</gene>
<evidence type="ECO:0000313" key="3">
    <source>
        <dbReference type="Proteomes" id="UP000004508"/>
    </source>
</evidence>
<protein>
    <recommendedName>
        <fullName evidence="4">WD40 domain protein beta Propeller</fullName>
    </recommendedName>
</protein>
<dbReference type="RefSeq" id="WP_007914198.1">
    <property type="nucleotide sequence ID" value="NZ_ADVG01000003.1"/>
</dbReference>
<keyword evidence="1" id="KW-0732">Signal</keyword>
<accession>D6TSS0</accession>
<dbReference type="InterPro" id="IPR011042">
    <property type="entry name" value="6-blade_b-propeller_TolB-like"/>
</dbReference>
<name>D6TSS0_KTERA</name>